<proteinExistence type="predicted"/>
<dbReference type="OrthoDB" id="2059196at2"/>
<gene>
    <name evidence="1" type="ORF">SAMN02982922_3199</name>
</gene>
<organism evidence="1 2">
    <name type="scientific">Mesorhizobium australicum</name>
    <dbReference type="NCBI Taxonomy" id="536018"/>
    <lineage>
        <taxon>Bacteria</taxon>
        <taxon>Pseudomonadati</taxon>
        <taxon>Pseudomonadota</taxon>
        <taxon>Alphaproteobacteria</taxon>
        <taxon>Hyphomicrobiales</taxon>
        <taxon>Phyllobacteriaceae</taxon>
        <taxon>Mesorhizobium</taxon>
    </lineage>
</organism>
<accession>A0A1X7P3Z4</accession>
<name>A0A1X7P3Z4_9HYPH</name>
<protein>
    <submittedName>
        <fullName evidence="1">Uncharacterized protein</fullName>
    </submittedName>
</protein>
<dbReference type="EMBL" id="FXBL01000004">
    <property type="protein sequence ID" value="SMH45406.1"/>
    <property type="molecule type" value="Genomic_DNA"/>
</dbReference>
<dbReference type="AlphaFoldDB" id="A0A1X7P3Z4"/>
<sequence>MSEREELGPAPSLESLVGLRLSIIRRVVDMLILHFGAIRETRTRKGKLAYVGELSVHISGSWRIDGPEKTIVGQEDLHAFAGAEKPDNWTYKKGNTRLDAKLDATFPFDAQGWRPSDAGFTVASVDMSRYGDLSIGFVNNFAIRAFPSYTEYECWRLFEPGGKSDHLVVPDYN</sequence>
<dbReference type="RefSeq" id="WP_085465054.1">
    <property type="nucleotide sequence ID" value="NZ_FXBL01000004.1"/>
</dbReference>
<evidence type="ECO:0000313" key="2">
    <source>
        <dbReference type="Proteomes" id="UP000193083"/>
    </source>
</evidence>
<dbReference type="Proteomes" id="UP000193083">
    <property type="component" value="Unassembled WGS sequence"/>
</dbReference>
<keyword evidence="2" id="KW-1185">Reference proteome</keyword>
<evidence type="ECO:0000313" key="1">
    <source>
        <dbReference type="EMBL" id="SMH45406.1"/>
    </source>
</evidence>
<reference evidence="2" key="1">
    <citation type="submission" date="2017-04" db="EMBL/GenBank/DDBJ databases">
        <authorList>
            <person name="Varghese N."/>
            <person name="Submissions S."/>
        </authorList>
    </citation>
    <scope>NUCLEOTIDE SEQUENCE [LARGE SCALE GENOMIC DNA]</scope>
    <source>
        <strain evidence="2">B5P</strain>
    </source>
</reference>